<keyword evidence="5 10" id="KW-0812">Transmembrane</keyword>
<keyword evidence="4" id="KW-1003">Cell membrane</keyword>
<keyword evidence="2" id="KW-0813">Transport</keyword>
<evidence type="ECO:0000256" key="9">
    <source>
        <dbReference type="SAM" id="MobiDB-lite"/>
    </source>
</evidence>
<dbReference type="EMBL" id="QTUC01000001">
    <property type="protein sequence ID" value="REF38323.1"/>
    <property type="molecule type" value="Genomic_DNA"/>
</dbReference>
<evidence type="ECO:0000256" key="5">
    <source>
        <dbReference type="ARBA" id="ARBA00022692"/>
    </source>
</evidence>
<feature type="domain" description="Cation/H+ exchanger transmembrane" evidence="11">
    <location>
        <begin position="15"/>
        <end position="389"/>
    </location>
</feature>
<feature type="region of interest" description="Disordered" evidence="9">
    <location>
        <begin position="562"/>
        <end position="585"/>
    </location>
</feature>
<gene>
    <name evidence="12" type="ORF">DFJ64_3798</name>
</gene>
<feature type="transmembrane region" description="Helical" evidence="10">
    <location>
        <begin position="301"/>
        <end position="320"/>
    </location>
</feature>
<evidence type="ECO:0000256" key="8">
    <source>
        <dbReference type="ARBA" id="ARBA00023136"/>
    </source>
</evidence>
<evidence type="ECO:0000256" key="7">
    <source>
        <dbReference type="ARBA" id="ARBA00023065"/>
    </source>
</evidence>
<feature type="transmembrane region" description="Helical" evidence="10">
    <location>
        <begin position="270"/>
        <end position="289"/>
    </location>
</feature>
<reference evidence="12 13" key="1">
    <citation type="submission" date="2018-08" db="EMBL/GenBank/DDBJ databases">
        <title>Sequencing the genomes of 1000 actinobacteria strains.</title>
        <authorList>
            <person name="Klenk H.-P."/>
        </authorList>
    </citation>
    <scope>NUCLEOTIDE SEQUENCE [LARGE SCALE GENOMIC DNA]</scope>
    <source>
        <strain evidence="12 13">DSM 22891</strain>
    </source>
</reference>
<feature type="transmembrane region" description="Helical" evidence="10">
    <location>
        <begin position="187"/>
        <end position="209"/>
    </location>
</feature>
<accession>A0A3D9VC98</accession>
<dbReference type="OrthoDB" id="570124at2"/>
<keyword evidence="13" id="KW-1185">Reference proteome</keyword>
<comment type="caution">
    <text evidence="12">The sequence shown here is derived from an EMBL/GenBank/DDBJ whole genome shotgun (WGS) entry which is preliminary data.</text>
</comment>
<dbReference type="Pfam" id="PF00999">
    <property type="entry name" value="Na_H_Exchanger"/>
    <property type="match status" value="1"/>
</dbReference>
<organism evidence="12 13">
    <name type="scientific">Thermasporomyces composti</name>
    <dbReference type="NCBI Taxonomy" id="696763"/>
    <lineage>
        <taxon>Bacteria</taxon>
        <taxon>Bacillati</taxon>
        <taxon>Actinomycetota</taxon>
        <taxon>Actinomycetes</taxon>
        <taxon>Propionibacteriales</taxon>
        <taxon>Nocardioidaceae</taxon>
        <taxon>Thermasporomyces</taxon>
    </lineage>
</organism>
<feature type="transmembrane region" description="Helical" evidence="10">
    <location>
        <begin position="341"/>
        <end position="360"/>
    </location>
</feature>
<dbReference type="Gene3D" id="1.20.1530.20">
    <property type="match status" value="1"/>
</dbReference>
<comment type="subcellular location">
    <subcellularLocation>
        <location evidence="1">Cell membrane</location>
        <topology evidence="1">Multi-pass membrane protein</topology>
    </subcellularLocation>
</comment>
<dbReference type="PANTHER" id="PTHR32507:SF0">
    <property type="entry name" value="NA(+)_H(+) ANTIPORTER 2-RELATED"/>
    <property type="match status" value="1"/>
</dbReference>
<proteinExistence type="predicted"/>
<feature type="transmembrane region" description="Helical" evidence="10">
    <location>
        <begin position="366"/>
        <end position="383"/>
    </location>
</feature>
<keyword evidence="6 10" id="KW-1133">Transmembrane helix</keyword>
<dbReference type="PANTHER" id="PTHR32507">
    <property type="entry name" value="NA(+)/H(+) ANTIPORTER 1"/>
    <property type="match status" value="1"/>
</dbReference>
<evidence type="ECO:0000256" key="3">
    <source>
        <dbReference type="ARBA" id="ARBA00022449"/>
    </source>
</evidence>
<evidence type="ECO:0000256" key="1">
    <source>
        <dbReference type="ARBA" id="ARBA00004651"/>
    </source>
</evidence>
<sequence length="585" mass="61149">MTAEEFLLGVSITLILAVTAQITAGRLNVPALILLLPAGFTAGAFTDLVNARALLGRLYEPVVAFSVAVILFNTCLELDPRQLRGALRRAVAALVVLGVPVTWAATTFSAIVLHGMSESAALLLGAILVVSGPTVLGPILDFVRPAERLQRLLTWEGTLVDPIGAILGAVVFHAVVARGPQTIVFEAGQFLASIVVGVGAAVVGALLLWFTLRLRLPAVLSTAVTVASVVAVAAAADVVRDDTGLIAAIIMGLVFGRLPGVDVAAHQPFFGTVVQLILGVLFVAISATVTPSSVLRVLPPTLALVGILVLVVRPLVAFAATSFTELTRRERAFVGWMAPRGIVAAATASVFSAGLVAEGIPGAEDILPATFLVIMLTVLLYGLTGPPVARLLGVTRPAHTRPFLVGGAPWVVDLGRTLQDIGVDVLMWAGREEERRAIRQAGLEVAPGEFLAAAAGGGAAMEGVNAVFLLTEEDDFNALAATILRARLPEDARVYRVAPAPGSQQVAAPFLGGVTLFAAELTRDEIDRRYRAGARVVIREGDPPPEFHPLLVVRAGGRIDPVTREEEPRPGPGDVLVLFGPPRAD</sequence>
<dbReference type="Proteomes" id="UP000256485">
    <property type="component" value="Unassembled WGS sequence"/>
</dbReference>
<keyword evidence="3" id="KW-0050">Antiport</keyword>
<evidence type="ECO:0000256" key="4">
    <source>
        <dbReference type="ARBA" id="ARBA00022475"/>
    </source>
</evidence>
<dbReference type="GO" id="GO:1902600">
    <property type="term" value="P:proton transmembrane transport"/>
    <property type="evidence" value="ECO:0007669"/>
    <property type="project" value="InterPro"/>
</dbReference>
<feature type="transmembrane region" description="Helical" evidence="10">
    <location>
        <begin position="152"/>
        <end position="175"/>
    </location>
</feature>
<dbReference type="AlphaFoldDB" id="A0A3D9VC98"/>
<keyword evidence="7" id="KW-0406">Ion transport</keyword>
<dbReference type="InterPro" id="IPR038770">
    <property type="entry name" value="Na+/solute_symporter_sf"/>
</dbReference>
<feature type="transmembrane region" description="Helical" evidence="10">
    <location>
        <begin position="90"/>
        <end position="113"/>
    </location>
</feature>
<feature type="transmembrane region" description="Helical" evidence="10">
    <location>
        <begin position="6"/>
        <end position="24"/>
    </location>
</feature>
<evidence type="ECO:0000313" key="12">
    <source>
        <dbReference type="EMBL" id="REF38323.1"/>
    </source>
</evidence>
<dbReference type="GO" id="GO:0005886">
    <property type="term" value="C:plasma membrane"/>
    <property type="evidence" value="ECO:0007669"/>
    <property type="project" value="UniProtKB-SubCell"/>
</dbReference>
<evidence type="ECO:0000259" key="11">
    <source>
        <dbReference type="Pfam" id="PF00999"/>
    </source>
</evidence>
<dbReference type="RefSeq" id="WP_115851638.1">
    <property type="nucleotide sequence ID" value="NZ_QTUC01000001.1"/>
</dbReference>
<feature type="transmembrane region" description="Helical" evidence="10">
    <location>
        <begin position="242"/>
        <end position="258"/>
    </location>
</feature>
<feature type="transmembrane region" description="Helical" evidence="10">
    <location>
        <begin position="119"/>
        <end position="140"/>
    </location>
</feature>
<keyword evidence="8 10" id="KW-0472">Membrane</keyword>
<dbReference type="GO" id="GO:0015297">
    <property type="term" value="F:antiporter activity"/>
    <property type="evidence" value="ECO:0007669"/>
    <property type="project" value="UniProtKB-KW"/>
</dbReference>
<evidence type="ECO:0000256" key="6">
    <source>
        <dbReference type="ARBA" id="ARBA00022989"/>
    </source>
</evidence>
<feature type="transmembrane region" description="Helical" evidence="10">
    <location>
        <begin position="216"/>
        <end position="236"/>
    </location>
</feature>
<protein>
    <submittedName>
        <fullName evidence="12">Sodium/proton antiporter (CPA1 family)</fullName>
    </submittedName>
</protein>
<name>A0A3D9VC98_THECX</name>
<evidence type="ECO:0000256" key="2">
    <source>
        <dbReference type="ARBA" id="ARBA00022448"/>
    </source>
</evidence>
<evidence type="ECO:0000313" key="13">
    <source>
        <dbReference type="Proteomes" id="UP000256485"/>
    </source>
</evidence>
<evidence type="ECO:0000256" key="10">
    <source>
        <dbReference type="SAM" id="Phobius"/>
    </source>
</evidence>
<feature type="transmembrane region" description="Helical" evidence="10">
    <location>
        <begin position="31"/>
        <end position="49"/>
    </location>
</feature>
<dbReference type="InterPro" id="IPR006153">
    <property type="entry name" value="Cation/H_exchanger_TM"/>
</dbReference>